<dbReference type="GO" id="GO:0005737">
    <property type="term" value="C:cytoplasm"/>
    <property type="evidence" value="ECO:0007669"/>
    <property type="project" value="TreeGrafter"/>
</dbReference>
<dbReference type="Pfam" id="PF02759">
    <property type="entry name" value="RUN"/>
    <property type="match status" value="1"/>
</dbReference>
<feature type="region of interest" description="Disordered" evidence="7">
    <location>
        <begin position="1"/>
        <end position="46"/>
    </location>
</feature>
<dbReference type="PROSITE" id="PS50826">
    <property type="entry name" value="RUN"/>
    <property type="match status" value="1"/>
</dbReference>
<evidence type="ECO:0000256" key="1">
    <source>
        <dbReference type="ARBA" id="ARBA00022723"/>
    </source>
</evidence>
<dbReference type="InterPro" id="IPR037213">
    <property type="entry name" value="Run_dom_sf"/>
</dbReference>
<name>A0A1J1I8F7_9DIPT</name>
<keyword evidence="4 6" id="KW-0175">Coiled coil</keyword>
<dbReference type="CDD" id="cd17681">
    <property type="entry name" value="RUN_RUFY1_like"/>
    <property type="match status" value="1"/>
</dbReference>
<feature type="domain" description="FYVE-type" evidence="8">
    <location>
        <begin position="573"/>
        <end position="635"/>
    </location>
</feature>
<feature type="compositionally biased region" description="Polar residues" evidence="7">
    <location>
        <begin position="14"/>
        <end position="37"/>
    </location>
</feature>
<sequence length="636" mass="73168">MSLFLRRSLSESSDNLQRSPSLASIRENSSTDSWSTHDNNDDRNEKIQRLTRDPAAIERSNLVNICKLVVKELLEQSLRYGRQLDSDHLPLQHFFIVLEHVLRHGLRPKKGLLGPKKELWDLLQSIEKYCPEAQDVTLSIRDLPTVRTHTGRSRAWLRLALMQKKLADYLQSLIEHKNEILAEFYEPHALMLSDEIIVIMGILVGLNVIDCNLCVKGEDLDSQQGVIDFSLYLRSSSRSSPEDEQPAIEGGNMTAVLDQKNYIEELNRHLNATVANLQQKVEQLTTTNALMKEDLAIARNSLLTLQAENAALRQNQNHNNRQIVDNANVLDNFDPEMAETLAEERRKRQDTERELELQVCLKAETEMAMKLLEKDIHEKQDTIVSLRRQLEDIKQINLEMYRKLQECESSLKHKTDLLTKLEDQRESMSSAIMQLEKKHASDLASFKSLEDTSKALSSQIAACEESRSRCEADLRIEREWKSALQSKELEYKEVISRLQMKVNQHAEDAKKYEKMKSEFEKLRKKYNEDQQTLEELGIQLSMTKLQMSEMKERSKIAEEMGNGRAMASDWTPDESATNCNCCQTNFSITKRKHHCRSCGEVVCKNCSEHLLPLEDSNGVLGKPVRVCDKCWDSRVN</sequence>
<dbReference type="SUPFAM" id="SSF57903">
    <property type="entry name" value="FYVE/PHD zinc finger"/>
    <property type="match status" value="1"/>
</dbReference>
<evidence type="ECO:0000259" key="8">
    <source>
        <dbReference type="PROSITE" id="PS50178"/>
    </source>
</evidence>
<dbReference type="Proteomes" id="UP000183832">
    <property type="component" value="Unassembled WGS sequence"/>
</dbReference>
<protein>
    <submittedName>
        <fullName evidence="10">CLUMA_CG010056, isoform A</fullName>
    </submittedName>
</protein>
<dbReference type="Gene3D" id="3.30.40.10">
    <property type="entry name" value="Zinc/RING finger domain, C3HC4 (zinc finger)"/>
    <property type="match status" value="1"/>
</dbReference>
<evidence type="ECO:0000313" key="11">
    <source>
        <dbReference type="Proteomes" id="UP000183832"/>
    </source>
</evidence>
<evidence type="ECO:0000256" key="2">
    <source>
        <dbReference type="ARBA" id="ARBA00022771"/>
    </source>
</evidence>
<dbReference type="GO" id="GO:0008270">
    <property type="term" value="F:zinc ion binding"/>
    <property type="evidence" value="ECO:0007669"/>
    <property type="project" value="UniProtKB-KW"/>
</dbReference>
<evidence type="ECO:0000256" key="3">
    <source>
        <dbReference type="ARBA" id="ARBA00022833"/>
    </source>
</evidence>
<gene>
    <name evidence="10" type="ORF">CLUMA_CG010056</name>
</gene>
<dbReference type="FunFam" id="1.20.58.900:FF:000011">
    <property type="entry name" value="Uncharacterized protein, isoform B"/>
    <property type="match status" value="1"/>
</dbReference>
<evidence type="ECO:0000256" key="7">
    <source>
        <dbReference type="SAM" id="MobiDB-lite"/>
    </source>
</evidence>
<feature type="coiled-coil region" evidence="6">
    <location>
        <begin position="495"/>
        <end position="553"/>
    </location>
</feature>
<dbReference type="SMART" id="SM00064">
    <property type="entry name" value="FYVE"/>
    <property type="match status" value="1"/>
</dbReference>
<dbReference type="SMART" id="SM00593">
    <property type="entry name" value="RUN"/>
    <property type="match status" value="1"/>
</dbReference>
<evidence type="ECO:0000259" key="9">
    <source>
        <dbReference type="PROSITE" id="PS50826"/>
    </source>
</evidence>
<dbReference type="InterPro" id="IPR004012">
    <property type="entry name" value="Run_dom"/>
</dbReference>
<dbReference type="PANTHER" id="PTHR45956">
    <property type="entry name" value="RUN AND FYVE DOMAIN-CONTAINING PROTEIN 2-LIKE PROTEIN"/>
    <property type="match status" value="1"/>
</dbReference>
<dbReference type="InterPro" id="IPR013083">
    <property type="entry name" value="Znf_RING/FYVE/PHD"/>
</dbReference>
<dbReference type="PROSITE" id="PS50178">
    <property type="entry name" value="ZF_FYVE"/>
    <property type="match status" value="1"/>
</dbReference>
<dbReference type="Pfam" id="PF01363">
    <property type="entry name" value="FYVE"/>
    <property type="match status" value="1"/>
</dbReference>
<reference evidence="10 11" key="1">
    <citation type="submission" date="2015-04" db="EMBL/GenBank/DDBJ databases">
        <authorList>
            <person name="Syromyatnikov M.Y."/>
            <person name="Popov V.N."/>
        </authorList>
    </citation>
    <scope>NUCLEOTIDE SEQUENCE [LARGE SCALE GENOMIC DNA]</scope>
</reference>
<dbReference type="AlphaFoldDB" id="A0A1J1I8F7"/>
<keyword evidence="3" id="KW-0862">Zinc</keyword>
<evidence type="ECO:0000313" key="10">
    <source>
        <dbReference type="EMBL" id="CRK96552.1"/>
    </source>
</evidence>
<dbReference type="Gene3D" id="1.20.58.900">
    <property type="match status" value="1"/>
</dbReference>
<feature type="coiled-coil region" evidence="6">
    <location>
        <begin position="263"/>
        <end position="315"/>
    </location>
</feature>
<feature type="compositionally biased region" description="Low complexity" evidence="7">
    <location>
        <begin position="1"/>
        <end position="13"/>
    </location>
</feature>
<evidence type="ECO:0000256" key="5">
    <source>
        <dbReference type="PROSITE-ProRule" id="PRU00091"/>
    </source>
</evidence>
<proteinExistence type="predicted"/>
<keyword evidence="2 5" id="KW-0863">Zinc-finger</keyword>
<keyword evidence="11" id="KW-1185">Reference proteome</keyword>
<accession>A0A1J1I8F7</accession>
<dbReference type="EMBL" id="CVRI01000044">
    <property type="protein sequence ID" value="CRK96552.1"/>
    <property type="molecule type" value="Genomic_DNA"/>
</dbReference>
<dbReference type="PANTHER" id="PTHR45956:SF6">
    <property type="entry name" value="RUN DOMAIN-CONTAINING PROTEIN"/>
    <property type="match status" value="1"/>
</dbReference>
<dbReference type="SUPFAM" id="SSF140741">
    <property type="entry name" value="RUN domain-like"/>
    <property type="match status" value="1"/>
</dbReference>
<evidence type="ECO:0000256" key="4">
    <source>
        <dbReference type="ARBA" id="ARBA00023054"/>
    </source>
</evidence>
<feature type="domain" description="RUN" evidence="9">
    <location>
        <begin position="85"/>
        <end position="218"/>
    </location>
</feature>
<feature type="coiled-coil region" evidence="6">
    <location>
        <begin position="362"/>
        <end position="438"/>
    </location>
</feature>
<dbReference type="InterPro" id="IPR011011">
    <property type="entry name" value="Znf_FYVE_PHD"/>
</dbReference>
<dbReference type="STRING" id="568069.A0A1J1I8F7"/>
<keyword evidence="1" id="KW-0479">Metal-binding</keyword>
<dbReference type="InterPro" id="IPR017455">
    <property type="entry name" value="Znf_FYVE-rel"/>
</dbReference>
<evidence type="ECO:0000256" key="6">
    <source>
        <dbReference type="SAM" id="Coils"/>
    </source>
</evidence>
<dbReference type="InterPro" id="IPR047335">
    <property type="entry name" value="RUFY1-3"/>
</dbReference>
<dbReference type="InterPro" id="IPR000306">
    <property type="entry name" value="Znf_FYVE"/>
</dbReference>
<dbReference type="OrthoDB" id="79871at2759"/>
<organism evidence="10 11">
    <name type="scientific">Clunio marinus</name>
    <dbReference type="NCBI Taxonomy" id="568069"/>
    <lineage>
        <taxon>Eukaryota</taxon>
        <taxon>Metazoa</taxon>
        <taxon>Ecdysozoa</taxon>
        <taxon>Arthropoda</taxon>
        <taxon>Hexapoda</taxon>
        <taxon>Insecta</taxon>
        <taxon>Pterygota</taxon>
        <taxon>Neoptera</taxon>
        <taxon>Endopterygota</taxon>
        <taxon>Diptera</taxon>
        <taxon>Nematocera</taxon>
        <taxon>Chironomoidea</taxon>
        <taxon>Chironomidae</taxon>
        <taxon>Clunio</taxon>
    </lineage>
</organism>